<reference evidence="1 2" key="3">
    <citation type="journal article" date="2022" name="Microbiol. Spectr.">
        <title>Folding features and dynamics of 3D genome architecture in plant fungal pathogens.</title>
        <authorList>
            <person name="Xia C."/>
        </authorList>
    </citation>
    <scope>NUCLEOTIDE SEQUENCE [LARGE SCALE GENOMIC DNA]</scope>
    <source>
        <strain evidence="1 2">93-210</strain>
    </source>
</reference>
<evidence type="ECO:0000313" key="1">
    <source>
        <dbReference type="EMBL" id="KAI7956476.1"/>
    </source>
</evidence>
<evidence type="ECO:0000313" key="2">
    <source>
        <dbReference type="Proteomes" id="UP001060170"/>
    </source>
</evidence>
<keyword evidence="2" id="KW-1185">Reference proteome</keyword>
<sequence length="1019" mass="110559">MTSPPEQPNPRSVVAPAMLDSMSPQVQTHPDASQQYCGPRDTAYPGSNRHITTVDRPIAGTTLLDSGQASGVIWPMGPSPVPHTGGGTYTRSVLAPPSSDRLRQPTAASRPFRDPTALSPTTVSPHVLSPTTVTSHVPTASGFQALQDWDGSGSPPPLPPPMNFPGLPSASPFPSTCAQPSNIGKSKAPKATPASRAKSASRAKPATRAKPAARAKPGPTASASINAQSFVDPPMPAPNPLATMAASPNRNTAASAHPGLVHPAPRPLDIHDSEPPRKKRAIKRTAAPLNPPPHVPAREPSPEVTYEDLEDRDKRTRLSPHVIVKIRSQPFDQLRVTVGKDPQYERLTAADRIEADNIYRTYQIAVYHLAIKNKLHIKPLLEYLGNNTRIRGPTNYNLFCKYHPVAGLIHRNHSLKANDQARQTGALWDLLSEAEQALWKDQDYLDSLPPLPPLPPVSDTDDDDEHEDESVPAPRRSLPRDRFQISTWLRNVKRDLRNMSTSHQLEGYLVLASRDPRQPVLRTVGSIMADEFLDILAEDTAQTNSFFNFVSGKQAIKDVSGSWPAPARTLKRHGGFDDHNPDCAHCLGSKKANTAAIRIKLRNALRKATHGAWQSGWPGTHTATVLSSLGVTLSVQVNDHLITAAEFCKRPSDMRIGQSRRVLTALANGWFKLTGPPAPDGTVVGADDQTDLSDDSSDDDDSPGGDLAVASRPKKPLPGQKSTAQPKKTLAAPKKAPIKKPPAVTGRAAIKGAPKPTKGPSADRRRPPSVESSATSSSSSDEAESLVDYIARDSSLESSSSGHPSLPSLAQLMRSRSVSDASSLPSLPQPTRSPSEVSNPPTFFLDHSPSPLPLRQPQSPDESQPHVPNPPSSQYSQSNRWFLESASDVSEESPPQRQPQRLEGRARRSWTPVPCPELWGTWHYYWPYELDLEAIEAGEPGPWDNDWVDPGVAQRAAWLESLGLNADSNEVPSQRSSTSSDDDQSSSTHGSSHHSSFDEFEYQRSESGGSDEDYYDDDY</sequence>
<reference evidence="2" key="1">
    <citation type="journal article" date="2018" name="BMC Genomics">
        <title>Genomic insights into host adaptation between the wheat stripe rust pathogen (Puccinia striiformis f. sp. tritici) and the barley stripe rust pathogen (Puccinia striiformis f. sp. hordei).</title>
        <authorList>
            <person name="Xia C."/>
            <person name="Wang M."/>
            <person name="Yin C."/>
            <person name="Cornejo O.E."/>
            <person name="Hulbert S.H."/>
            <person name="Chen X."/>
        </authorList>
    </citation>
    <scope>NUCLEOTIDE SEQUENCE [LARGE SCALE GENOMIC DNA]</scope>
    <source>
        <strain evidence="2">93-210</strain>
    </source>
</reference>
<dbReference type="Proteomes" id="UP001060170">
    <property type="component" value="Chromosome 4"/>
</dbReference>
<organism evidence="1 2">
    <name type="scientific">Puccinia striiformis f. sp. tritici</name>
    <dbReference type="NCBI Taxonomy" id="168172"/>
    <lineage>
        <taxon>Eukaryota</taxon>
        <taxon>Fungi</taxon>
        <taxon>Dikarya</taxon>
        <taxon>Basidiomycota</taxon>
        <taxon>Pucciniomycotina</taxon>
        <taxon>Pucciniomycetes</taxon>
        <taxon>Pucciniales</taxon>
        <taxon>Pucciniaceae</taxon>
        <taxon>Puccinia</taxon>
    </lineage>
</organism>
<gene>
    <name evidence="1" type="ORF">MJO28_003571</name>
</gene>
<dbReference type="EMBL" id="CM045868">
    <property type="protein sequence ID" value="KAI7956476.1"/>
    <property type="molecule type" value="Genomic_DNA"/>
</dbReference>
<proteinExistence type="predicted"/>
<accession>A0ACC0EME1</accession>
<comment type="caution">
    <text evidence="1">The sequence shown here is derived from an EMBL/GenBank/DDBJ whole genome shotgun (WGS) entry which is preliminary data.</text>
</comment>
<reference evidence="2" key="2">
    <citation type="journal article" date="2018" name="Mol. Plant Microbe Interact.">
        <title>Genome sequence resources for the wheat stripe rust pathogen (Puccinia striiformis f. sp. tritici) and the barley stripe rust pathogen (Puccinia striiformis f. sp. hordei).</title>
        <authorList>
            <person name="Xia C."/>
            <person name="Wang M."/>
            <person name="Yin C."/>
            <person name="Cornejo O.E."/>
            <person name="Hulbert S.H."/>
            <person name="Chen X."/>
        </authorList>
    </citation>
    <scope>NUCLEOTIDE SEQUENCE [LARGE SCALE GENOMIC DNA]</scope>
    <source>
        <strain evidence="2">93-210</strain>
    </source>
</reference>
<protein>
    <submittedName>
        <fullName evidence="1">Uncharacterized protein</fullName>
    </submittedName>
</protein>
<name>A0ACC0EME1_9BASI</name>